<proteinExistence type="predicted"/>
<evidence type="ECO:0000313" key="3">
    <source>
        <dbReference type="Proteomes" id="UP001519460"/>
    </source>
</evidence>
<name>A0ABD0LL37_9CAEN</name>
<keyword evidence="1" id="KW-1133">Transmembrane helix</keyword>
<evidence type="ECO:0000313" key="2">
    <source>
        <dbReference type="EMBL" id="KAK7500252.1"/>
    </source>
</evidence>
<evidence type="ECO:0000256" key="1">
    <source>
        <dbReference type="SAM" id="Phobius"/>
    </source>
</evidence>
<keyword evidence="3" id="KW-1185">Reference proteome</keyword>
<keyword evidence="1" id="KW-0812">Transmembrane</keyword>
<feature type="transmembrane region" description="Helical" evidence="1">
    <location>
        <begin position="20"/>
        <end position="39"/>
    </location>
</feature>
<accession>A0ABD0LL37</accession>
<sequence length="99" mass="10886">MVTDTTSVAQDMATARRVSLVVLSHFVCWFPVGLLSLVASQRAASVPDWVNATVAVWCCRQTRTHPATLRTPLRHGAHAQDSEKRGLLARLVAHKQAQK</sequence>
<dbReference type="Proteomes" id="UP001519460">
    <property type="component" value="Unassembled WGS sequence"/>
</dbReference>
<organism evidence="2 3">
    <name type="scientific">Batillaria attramentaria</name>
    <dbReference type="NCBI Taxonomy" id="370345"/>
    <lineage>
        <taxon>Eukaryota</taxon>
        <taxon>Metazoa</taxon>
        <taxon>Spiralia</taxon>
        <taxon>Lophotrochozoa</taxon>
        <taxon>Mollusca</taxon>
        <taxon>Gastropoda</taxon>
        <taxon>Caenogastropoda</taxon>
        <taxon>Sorbeoconcha</taxon>
        <taxon>Cerithioidea</taxon>
        <taxon>Batillariidae</taxon>
        <taxon>Batillaria</taxon>
    </lineage>
</organism>
<comment type="caution">
    <text evidence="2">The sequence shown here is derived from an EMBL/GenBank/DDBJ whole genome shotgun (WGS) entry which is preliminary data.</text>
</comment>
<gene>
    <name evidence="2" type="ORF">BaRGS_00008475</name>
</gene>
<dbReference type="AlphaFoldDB" id="A0ABD0LL37"/>
<keyword evidence="1" id="KW-0472">Membrane</keyword>
<protein>
    <submittedName>
        <fullName evidence="2">Uncharacterized protein</fullName>
    </submittedName>
</protein>
<reference evidence="2 3" key="1">
    <citation type="journal article" date="2023" name="Sci. Data">
        <title>Genome assembly of the Korean intertidal mud-creeper Batillaria attramentaria.</title>
        <authorList>
            <person name="Patra A.K."/>
            <person name="Ho P.T."/>
            <person name="Jun S."/>
            <person name="Lee S.J."/>
            <person name="Kim Y."/>
            <person name="Won Y.J."/>
        </authorList>
    </citation>
    <scope>NUCLEOTIDE SEQUENCE [LARGE SCALE GENOMIC DNA]</scope>
    <source>
        <strain evidence="2">Wonlab-2016</strain>
    </source>
</reference>
<dbReference type="EMBL" id="JACVVK020000038">
    <property type="protein sequence ID" value="KAK7500252.1"/>
    <property type="molecule type" value="Genomic_DNA"/>
</dbReference>